<dbReference type="eggNOG" id="COG1987">
    <property type="taxonomic scope" value="Bacteria"/>
</dbReference>
<evidence type="ECO:0000256" key="5">
    <source>
        <dbReference type="ARBA" id="ARBA00022692"/>
    </source>
</evidence>
<dbReference type="GO" id="GO:0005886">
    <property type="term" value="C:plasma membrane"/>
    <property type="evidence" value="ECO:0007669"/>
    <property type="project" value="UniProtKB-SubCell"/>
</dbReference>
<keyword evidence="10" id="KW-0966">Cell projection</keyword>
<dbReference type="STRING" id="472175.EL18_00185"/>
<dbReference type="PANTHER" id="PTHR34040">
    <property type="entry name" value="FLAGELLAR BIOSYNTHETIC PROTEIN FLIQ"/>
    <property type="match status" value="1"/>
</dbReference>
<dbReference type="RefSeq" id="WP_036478807.1">
    <property type="nucleotide sequence ID" value="NZ_JMQM01000001.1"/>
</dbReference>
<dbReference type="Pfam" id="PF01313">
    <property type="entry name" value="Bac_export_3"/>
    <property type="match status" value="1"/>
</dbReference>
<evidence type="ECO:0000256" key="1">
    <source>
        <dbReference type="ARBA" id="ARBA00004651"/>
    </source>
</evidence>
<evidence type="ECO:0000313" key="10">
    <source>
        <dbReference type="EMBL" id="KFB09170.1"/>
    </source>
</evidence>
<keyword evidence="10" id="KW-0282">Flagellum</keyword>
<evidence type="ECO:0000256" key="8">
    <source>
        <dbReference type="ARBA" id="ARBA00023143"/>
    </source>
</evidence>
<dbReference type="PIRSF" id="PIRSF004669">
    <property type="entry name" value="FliQ"/>
    <property type="match status" value="1"/>
</dbReference>
<dbReference type="PANTHER" id="PTHR34040:SF2">
    <property type="entry name" value="FLAGELLAR BIOSYNTHETIC PROTEIN FLIQ"/>
    <property type="match status" value="1"/>
</dbReference>
<feature type="transmembrane region" description="Helical" evidence="9">
    <location>
        <begin position="12"/>
        <end position="37"/>
    </location>
</feature>
<dbReference type="InterPro" id="IPR002191">
    <property type="entry name" value="Bac_export_3"/>
</dbReference>
<dbReference type="OrthoDB" id="9806440at2"/>
<protein>
    <recommendedName>
        <fullName evidence="3 9">Flagellar biosynthetic protein FliQ</fullName>
    </recommendedName>
</protein>
<keyword evidence="7 9" id="KW-0472">Membrane</keyword>
<dbReference type="PRINTS" id="PR00952">
    <property type="entry name" value="TYPE3IMQPROT"/>
</dbReference>
<comment type="caution">
    <text evidence="10">The sequence shown here is derived from an EMBL/GenBank/DDBJ whole genome shotgun (WGS) entry which is preliminary data.</text>
</comment>
<dbReference type="InterPro" id="IPR006305">
    <property type="entry name" value="FliQ"/>
</dbReference>
<evidence type="ECO:0000256" key="9">
    <source>
        <dbReference type="RuleBase" id="RU364090"/>
    </source>
</evidence>
<dbReference type="Proteomes" id="UP000053675">
    <property type="component" value="Unassembled WGS sequence"/>
</dbReference>
<dbReference type="NCBIfam" id="NF004671">
    <property type="entry name" value="PRK06010.1"/>
    <property type="match status" value="1"/>
</dbReference>
<feature type="transmembrane region" description="Helical" evidence="9">
    <location>
        <begin position="49"/>
        <end position="69"/>
    </location>
</feature>
<comment type="function">
    <text evidence="9">Role in flagellar biosynthesis.</text>
</comment>
<dbReference type="GO" id="GO:0009306">
    <property type="term" value="P:protein secretion"/>
    <property type="evidence" value="ECO:0007669"/>
    <property type="project" value="InterPro"/>
</dbReference>
<organism evidence="10 11">
    <name type="scientific">Nitratireductor basaltis</name>
    <dbReference type="NCBI Taxonomy" id="472175"/>
    <lineage>
        <taxon>Bacteria</taxon>
        <taxon>Pseudomonadati</taxon>
        <taxon>Pseudomonadota</taxon>
        <taxon>Alphaproteobacteria</taxon>
        <taxon>Hyphomicrobiales</taxon>
        <taxon>Phyllobacteriaceae</taxon>
        <taxon>Nitratireductor</taxon>
    </lineage>
</organism>
<keyword evidence="5 9" id="KW-0812">Transmembrane</keyword>
<evidence type="ECO:0000256" key="2">
    <source>
        <dbReference type="ARBA" id="ARBA00006156"/>
    </source>
</evidence>
<dbReference type="GO" id="GO:0044780">
    <property type="term" value="P:bacterial-type flagellum assembly"/>
    <property type="evidence" value="ECO:0007669"/>
    <property type="project" value="InterPro"/>
</dbReference>
<evidence type="ECO:0000256" key="4">
    <source>
        <dbReference type="ARBA" id="ARBA00022475"/>
    </source>
</evidence>
<keyword evidence="10" id="KW-0969">Cilium</keyword>
<evidence type="ECO:0000256" key="7">
    <source>
        <dbReference type="ARBA" id="ARBA00023136"/>
    </source>
</evidence>
<comment type="similarity">
    <text evidence="2 9">Belongs to the FliQ/MopD/SpaQ family.</text>
</comment>
<evidence type="ECO:0000256" key="3">
    <source>
        <dbReference type="ARBA" id="ARBA00021718"/>
    </source>
</evidence>
<reference evidence="10 11" key="1">
    <citation type="submission" date="2014-05" db="EMBL/GenBank/DDBJ databases">
        <title>Draft Genome Sequence of Nitratireductor basaltis Strain UMTGB225, A Marine Bacterium Isolated from Green Barrel Tunicate.</title>
        <authorList>
            <person name="Gan H.Y."/>
        </authorList>
    </citation>
    <scope>NUCLEOTIDE SEQUENCE [LARGE SCALE GENOMIC DNA]</scope>
    <source>
        <strain evidence="10 11">UMTGB225</strain>
    </source>
</reference>
<dbReference type="AlphaFoldDB" id="A0A084U884"/>
<comment type="subcellular location">
    <subcellularLocation>
        <location evidence="1 9">Cell membrane</location>
        <topology evidence="1">Multi-pass membrane protein</topology>
    </subcellularLocation>
    <subcellularLocation>
        <location evidence="9">Bacterial flagellum basal body</location>
    </subcellularLocation>
</comment>
<keyword evidence="4 9" id="KW-1003">Cell membrane</keyword>
<dbReference type="PATRIC" id="fig|472175.3.peg.192"/>
<accession>A0A084U884</accession>
<name>A0A084U884_9HYPH</name>
<keyword evidence="8 9" id="KW-0975">Bacterial flagellum</keyword>
<gene>
    <name evidence="9" type="primary">fliQ</name>
    <name evidence="10" type="ORF">EL18_00185</name>
</gene>
<dbReference type="GO" id="GO:0009425">
    <property type="term" value="C:bacterial-type flagellum basal body"/>
    <property type="evidence" value="ECO:0007669"/>
    <property type="project" value="UniProtKB-SubCell"/>
</dbReference>
<keyword evidence="11" id="KW-1185">Reference proteome</keyword>
<dbReference type="EMBL" id="JMQM01000001">
    <property type="protein sequence ID" value="KFB09170.1"/>
    <property type="molecule type" value="Genomic_DNA"/>
</dbReference>
<dbReference type="NCBIfam" id="TIGR01402">
    <property type="entry name" value="fliQ"/>
    <property type="match status" value="1"/>
</dbReference>
<sequence>MNEADALDLVQFAIWTVLIASGPAVVVAMVVGVGIALVQALTQVQEITLTFVPKIVAILLTVALSGPFVGSQISSFTTVIFQRVQDGF</sequence>
<evidence type="ECO:0000256" key="6">
    <source>
        <dbReference type="ARBA" id="ARBA00022989"/>
    </source>
</evidence>
<evidence type="ECO:0000313" key="11">
    <source>
        <dbReference type="Proteomes" id="UP000053675"/>
    </source>
</evidence>
<keyword evidence="6 9" id="KW-1133">Transmembrane helix</keyword>
<proteinExistence type="inferred from homology"/>